<evidence type="ECO:0000313" key="3">
    <source>
        <dbReference type="Proteomes" id="UP000011115"/>
    </source>
</evidence>
<feature type="compositionally biased region" description="Polar residues" evidence="1">
    <location>
        <begin position="1"/>
        <end position="17"/>
    </location>
</feature>
<evidence type="ECO:0000256" key="1">
    <source>
        <dbReference type="SAM" id="MobiDB-lite"/>
    </source>
</evidence>
<keyword evidence="3" id="KW-1185">Reference proteome</keyword>
<dbReference type="EnsemblPlants" id="PGSC0003DMT400090663">
    <property type="protein sequence ID" value="PGSC0003DMT400090663"/>
    <property type="gene ID" value="PGSC0003DMG400040234"/>
</dbReference>
<dbReference type="Proteomes" id="UP000011115">
    <property type="component" value="Unassembled WGS sequence"/>
</dbReference>
<feature type="compositionally biased region" description="Pro residues" evidence="1">
    <location>
        <begin position="49"/>
        <end position="66"/>
    </location>
</feature>
<dbReference type="InParanoid" id="M1DKW7"/>
<proteinExistence type="predicted"/>
<reference evidence="2" key="2">
    <citation type="submission" date="2015-06" db="UniProtKB">
        <authorList>
            <consortium name="EnsemblPlants"/>
        </authorList>
    </citation>
    <scope>IDENTIFICATION</scope>
    <source>
        <strain evidence="2">DM1-3 516 R44</strain>
    </source>
</reference>
<feature type="region of interest" description="Disordered" evidence="1">
    <location>
        <begin position="1"/>
        <end position="25"/>
    </location>
</feature>
<protein>
    <submittedName>
        <fullName evidence="2">Uncharacterized protein</fullName>
    </submittedName>
</protein>
<dbReference type="PANTHER" id="PTHR33180">
    <property type="entry name" value="PHOTOSYSTEM II CP43 REACTION CENTER PROTEIN"/>
    <property type="match status" value="1"/>
</dbReference>
<accession>M1DKW7</accession>
<feature type="region of interest" description="Disordered" evidence="1">
    <location>
        <begin position="45"/>
        <end position="66"/>
    </location>
</feature>
<dbReference type="AlphaFoldDB" id="M1DKW7"/>
<reference evidence="3" key="1">
    <citation type="journal article" date="2011" name="Nature">
        <title>Genome sequence and analysis of the tuber crop potato.</title>
        <authorList>
            <consortium name="The Potato Genome Sequencing Consortium"/>
        </authorList>
    </citation>
    <scope>NUCLEOTIDE SEQUENCE [LARGE SCALE GENOMIC DNA]</scope>
    <source>
        <strain evidence="3">cv. DM1-3 516 R44</strain>
    </source>
</reference>
<evidence type="ECO:0000313" key="2">
    <source>
        <dbReference type="EnsemblPlants" id="PGSC0003DMT400090663"/>
    </source>
</evidence>
<dbReference type="PaxDb" id="4113-PGSC0003DMT400090663"/>
<organism evidence="2 3">
    <name type="scientific">Solanum tuberosum</name>
    <name type="common">Potato</name>
    <dbReference type="NCBI Taxonomy" id="4113"/>
    <lineage>
        <taxon>Eukaryota</taxon>
        <taxon>Viridiplantae</taxon>
        <taxon>Streptophyta</taxon>
        <taxon>Embryophyta</taxon>
        <taxon>Tracheophyta</taxon>
        <taxon>Spermatophyta</taxon>
        <taxon>Magnoliopsida</taxon>
        <taxon>eudicotyledons</taxon>
        <taxon>Gunneridae</taxon>
        <taxon>Pentapetalae</taxon>
        <taxon>asterids</taxon>
        <taxon>lamiids</taxon>
        <taxon>Solanales</taxon>
        <taxon>Solanaceae</taxon>
        <taxon>Solanoideae</taxon>
        <taxon>Solaneae</taxon>
        <taxon>Solanum</taxon>
    </lineage>
</organism>
<sequence length="126" mass="14323">MENEEATGSRTPIQTSPPDREPLKKRQLDLCSKAVRNPLAQLLASTVPPTQPAPPVSQAPQVPPAPVSLPRSMNGLKADIIHNILEEKRLFTYGVVDKYPMVWETLRFHKFQYFTLPRCPYVPFWV</sequence>
<dbReference type="HOGENOM" id="CLU_1985570_0_0_1"/>
<dbReference type="PANTHER" id="PTHR33180:SF31">
    <property type="entry name" value="POLYPROTEIN PROTEIN"/>
    <property type="match status" value="1"/>
</dbReference>
<name>M1DKW7_SOLTU</name>
<dbReference type="Gramene" id="PGSC0003DMT400090663">
    <property type="protein sequence ID" value="PGSC0003DMT400090663"/>
    <property type="gene ID" value="PGSC0003DMG400040234"/>
</dbReference>